<protein>
    <submittedName>
        <fullName evidence="2">Uncharacterized protein</fullName>
    </submittedName>
</protein>
<accession>A0AAN8HST2</accession>
<reference evidence="2 3" key="1">
    <citation type="journal article" date="2023" name="Mol. Biol. Evol.">
        <title>Genomics of Secondarily Temperate Adaptation in the Only Non-Antarctic Icefish.</title>
        <authorList>
            <person name="Rivera-Colon A.G."/>
            <person name="Rayamajhi N."/>
            <person name="Minhas B.F."/>
            <person name="Madrigal G."/>
            <person name="Bilyk K.T."/>
            <person name="Yoon V."/>
            <person name="Hune M."/>
            <person name="Gregory S."/>
            <person name="Cheng C.H.C."/>
            <person name="Catchen J.M."/>
        </authorList>
    </citation>
    <scope>NUCLEOTIDE SEQUENCE [LARGE SCALE GENOMIC DNA]</scope>
    <source>
        <tissue evidence="2">White muscle</tissue>
    </source>
</reference>
<evidence type="ECO:0000313" key="3">
    <source>
        <dbReference type="Proteomes" id="UP001331515"/>
    </source>
</evidence>
<feature type="region of interest" description="Disordered" evidence="1">
    <location>
        <begin position="1"/>
        <end position="41"/>
    </location>
</feature>
<evidence type="ECO:0000313" key="2">
    <source>
        <dbReference type="EMBL" id="KAK5926332.1"/>
    </source>
</evidence>
<feature type="compositionally biased region" description="Basic and acidic residues" evidence="1">
    <location>
        <begin position="60"/>
        <end position="90"/>
    </location>
</feature>
<gene>
    <name evidence="2" type="ORF">CgunFtcFv8_021915</name>
</gene>
<dbReference type="AlphaFoldDB" id="A0AAN8HST2"/>
<feature type="region of interest" description="Disordered" evidence="1">
    <location>
        <begin position="54"/>
        <end position="90"/>
    </location>
</feature>
<proteinExistence type="predicted"/>
<keyword evidence="3" id="KW-1185">Reference proteome</keyword>
<evidence type="ECO:0000256" key="1">
    <source>
        <dbReference type="SAM" id="MobiDB-lite"/>
    </source>
</evidence>
<organism evidence="2 3">
    <name type="scientific">Champsocephalus gunnari</name>
    <name type="common">Mackerel icefish</name>
    <dbReference type="NCBI Taxonomy" id="52237"/>
    <lineage>
        <taxon>Eukaryota</taxon>
        <taxon>Metazoa</taxon>
        <taxon>Chordata</taxon>
        <taxon>Craniata</taxon>
        <taxon>Vertebrata</taxon>
        <taxon>Euteleostomi</taxon>
        <taxon>Actinopterygii</taxon>
        <taxon>Neopterygii</taxon>
        <taxon>Teleostei</taxon>
        <taxon>Neoteleostei</taxon>
        <taxon>Acanthomorphata</taxon>
        <taxon>Eupercaria</taxon>
        <taxon>Perciformes</taxon>
        <taxon>Notothenioidei</taxon>
        <taxon>Channichthyidae</taxon>
        <taxon>Champsocephalus</taxon>
    </lineage>
</organism>
<dbReference type="EMBL" id="JAURVH010001519">
    <property type="protein sequence ID" value="KAK5926332.1"/>
    <property type="molecule type" value="Genomic_DNA"/>
</dbReference>
<name>A0AAN8HST2_CHAGU</name>
<dbReference type="Proteomes" id="UP001331515">
    <property type="component" value="Unassembled WGS sequence"/>
</dbReference>
<comment type="caution">
    <text evidence="2">The sequence shown here is derived from an EMBL/GenBank/DDBJ whole genome shotgun (WGS) entry which is preliminary data.</text>
</comment>
<sequence>MSRGECESEGRRPTNQERRNTGITHENTEGRGKGSRREMGLQMGECADGLLCPGVTDMMGEEKRRVAEREREGAMEGRRAEQQNAGRDVE</sequence>
<feature type="compositionally biased region" description="Basic and acidic residues" evidence="1">
    <location>
        <begin position="1"/>
        <end position="39"/>
    </location>
</feature>